<sequence length="181" mass="19943">MLVVVVSLTVGAGLLAREVYRLPGDVAVPMVTVPSTSSLAPDEQPGSPTVELTPGAAAHPEHESVRQLLQTYFDAINGRSYERWMTTVTADRIQVQPRREWLVDYRSTRDGSIIVRRIETRADQRLHVLVGFTSTQDPEDAPVGLPVGCIRWNLTLPLQQENGQLKIAEVPAGTIPHREAC</sequence>
<proteinExistence type="predicted"/>
<feature type="region of interest" description="Disordered" evidence="1">
    <location>
        <begin position="35"/>
        <end position="57"/>
    </location>
</feature>
<evidence type="ECO:0000313" key="2">
    <source>
        <dbReference type="EMBL" id="SFB59217.1"/>
    </source>
</evidence>
<protein>
    <submittedName>
        <fullName evidence="2">Uncharacterized protein</fullName>
    </submittedName>
</protein>
<name>A0A1I1C9Z4_9PSEU</name>
<accession>A0A1I1C9Z4</accession>
<evidence type="ECO:0000313" key="3">
    <source>
        <dbReference type="Proteomes" id="UP000243799"/>
    </source>
</evidence>
<reference evidence="3" key="1">
    <citation type="submission" date="2016-10" db="EMBL/GenBank/DDBJ databases">
        <authorList>
            <person name="Varghese N."/>
            <person name="Submissions S."/>
        </authorList>
    </citation>
    <scope>NUCLEOTIDE SEQUENCE [LARGE SCALE GENOMIC DNA]</scope>
    <source>
        <strain evidence="3">CGMCC 4.3568</strain>
    </source>
</reference>
<dbReference type="AlphaFoldDB" id="A0A1I1C9Z4"/>
<gene>
    <name evidence="2" type="ORF">SAMN05216266_12354</name>
</gene>
<organism evidence="2 3">
    <name type="scientific">Amycolatopsis marina</name>
    <dbReference type="NCBI Taxonomy" id="490629"/>
    <lineage>
        <taxon>Bacteria</taxon>
        <taxon>Bacillati</taxon>
        <taxon>Actinomycetota</taxon>
        <taxon>Actinomycetes</taxon>
        <taxon>Pseudonocardiales</taxon>
        <taxon>Pseudonocardiaceae</taxon>
        <taxon>Amycolatopsis</taxon>
    </lineage>
</organism>
<keyword evidence="3" id="KW-1185">Reference proteome</keyword>
<dbReference type="STRING" id="490629.SAMN05216266_12354"/>
<evidence type="ECO:0000256" key="1">
    <source>
        <dbReference type="SAM" id="MobiDB-lite"/>
    </source>
</evidence>
<dbReference type="Proteomes" id="UP000243799">
    <property type="component" value="Unassembled WGS sequence"/>
</dbReference>
<dbReference type="EMBL" id="FOKG01000023">
    <property type="protein sequence ID" value="SFB59217.1"/>
    <property type="molecule type" value="Genomic_DNA"/>
</dbReference>